<dbReference type="PANTHER" id="PTHR43313:SF34">
    <property type="entry name" value="RETINOL DEHYDROGENASE 7"/>
    <property type="match status" value="1"/>
</dbReference>
<name>W2TPU9_NECAM</name>
<reference evidence="2" key="1">
    <citation type="journal article" date="2014" name="Nat. Genet.">
        <title>Genome of the human hookworm Necator americanus.</title>
        <authorList>
            <person name="Tang Y.T."/>
            <person name="Gao X."/>
            <person name="Rosa B.A."/>
            <person name="Abubucker S."/>
            <person name="Hallsworth-Pepin K."/>
            <person name="Martin J."/>
            <person name="Tyagi R."/>
            <person name="Heizer E."/>
            <person name="Zhang X."/>
            <person name="Bhonagiri-Palsikar V."/>
            <person name="Minx P."/>
            <person name="Warren W.C."/>
            <person name="Wang Q."/>
            <person name="Zhan B."/>
            <person name="Hotez P.J."/>
            <person name="Sternberg P.W."/>
            <person name="Dougall A."/>
            <person name="Gaze S.T."/>
            <person name="Mulvenna J."/>
            <person name="Sotillo J."/>
            <person name="Ranganathan S."/>
            <person name="Rabelo E.M."/>
            <person name="Wilson R.K."/>
            <person name="Felgner P.L."/>
            <person name="Bethony J."/>
            <person name="Hawdon J.M."/>
            <person name="Gasser R.B."/>
            <person name="Loukas A."/>
            <person name="Mitreva M."/>
        </authorList>
    </citation>
    <scope>NUCLEOTIDE SEQUENCE [LARGE SCALE GENOMIC DNA]</scope>
</reference>
<dbReference type="Proteomes" id="UP000053676">
    <property type="component" value="Unassembled WGS sequence"/>
</dbReference>
<evidence type="ECO:0000313" key="2">
    <source>
        <dbReference type="Proteomes" id="UP000053676"/>
    </source>
</evidence>
<organism evidence="1 2">
    <name type="scientific">Necator americanus</name>
    <name type="common">Human hookworm</name>
    <dbReference type="NCBI Taxonomy" id="51031"/>
    <lineage>
        <taxon>Eukaryota</taxon>
        <taxon>Metazoa</taxon>
        <taxon>Ecdysozoa</taxon>
        <taxon>Nematoda</taxon>
        <taxon>Chromadorea</taxon>
        <taxon>Rhabditida</taxon>
        <taxon>Rhabditina</taxon>
        <taxon>Rhabditomorpha</taxon>
        <taxon>Strongyloidea</taxon>
        <taxon>Ancylostomatidae</taxon>
        <taxon>Bunostominae</taxon>
        <taxon>Necator</taxon>
    </lineage>
</organism>
<protein>
    <submittedName>
        <fullName evidence="1">Uncharacterized protein</fullName>
    </submittedName>
</protein>
<proteinExistence type="predicted"/>
<dbReference type="Gene3D" id="3.40.50.720">
    <property type="entry name" value="NAD(P)-binding Rossmann-like Domain"/>
    <property type="match status" value="1"/>
</dbReference>
<sequence>MKLEGLDDPGFLENSLLFTKKKPIRIGIESINRIDFAAGHPKDLVIYFWELLRIGDLSSKAVLITGCDSGFGRELVFRCIDKGFTVFAGCLTEKIYK</sequence>
<dbReference type="GO" id="GO:0008202">
    <property type="term" value="P:steroid metabolic process"/>
    <property type="evidence" value="ECO:0007669"/>
    <property type="project" value="TreeGrafter"/>
</dbReference>
<dbReference type="SUPFAM" id="SSF51735">
    <property type="entry name" value="NAD(P)-binding Rossmann-fold domains"/>
    <property type="match status" value="1"/>
</dbReference>
<keyword evidence="2" id="KW-1185">Reference proteome</keyword>
<dbReference type="AlphaFoldDB" id="W2TPU9"/>
<dbReference type="InterPro" id="IPR036291">
    <property type="entry name" value="NAD(P)-bd_dom_sf"/>
</dbReference>
<dbReference type="EMBL" id="KI658116">
    <property type="protein sequence ID" value="ETN83704.1"/>
    <property type="molecule type" value="Genomic_DNA"/>
</dbReference>
<evidence type="ECO:0000313" key="1">
    <source>
        <dbReference type="EMBL" id="ETN83704.1"/>
    </source>
</evidence>
<dbReference type="OrthoDB" id="10066351at2759"/>
<dbReference type="KEGG" id="nai:NECAME_07246"/>
<dbReference type="PANTHER" id="PTHR43313">
    <property type="entry name" value="SHORT-CHAIN DEHYDROGENASE/REDUCTASE FAMILY 9C"/>
    <property type="match status" value="1"/>
</dbReference>
<accession>W2TPU9</accession>
<gene>
    <name evidence="1" type="ORF">NECAME_07246</name>
</gene>
<dbReference type="GO" id="GO:0016491">
    <property type="term" value="F:oxidoreductase activity"/>
    <property type="evidence" value="ECO:0007669"/>
    <property type="project" value="TreeGrafter"/>
</dbReference>